<keyword evidence="1 7" id="KW-0732">Signal</keyword>
<name>A0A2V1GYJ4_9GAMM</name>
<dbReference type="PANTHER" id="PTHR47637">
    <property type="entry name" value="CHAPERONE SURA"/>
    <property type="match status" value="1"/>
</dbReference>
<accession>A0A2V1GYJ4</accession>
<keyword evidence="5 7" id="KW-0143">Chaperone</keyword>
<dbReference type="PANTHER" id="PTHR47637:SF1">
    <property type="entry name" value="CHAPERONE SURA"/>
    <property type="match status" value="1"/>
</dbReference>
<dbReference type="PROSITE" id="PS50198">
    <property type="entry name" value="PPIC_PPIASE_2"/>
    <property type="match status" value="2"/>
</dbReference>
<dbReference type="InterPro" id="IPR050280">
    <property type="entry name" value="OMP_Chaperone_SurA"/>
</dbReference>
<evidence type="ECO:0000256" key="2">
    <source>
        <dbReference type="ARBA" id="ARBA00022737"/>
    </source>
</evidence>
<dbReference type="GO" id="GO:0003755">
    <property type="term" value="F:peptidyl-prolyl cis-trans isomerase activity"/>
    <property type="evidence" value="ECO:0007669"/>
    <property type="project" value="UniProtKB-UniRule"/>
</dbReference>
<evidence type="ECO:0000256" key="7">
    <source>
        <dbReference type="HAMAP-Rule" id="MF_01183"/>
    </source>
</evidence>
<dbReference type="HAMAP" id="MF_01183">
    <property type="entry name" value="Chaperone_SurA"/>
    <property type="match status" value="1"/>
</dbReference>
<dbReference type="InterPro" id="IPR023034">
    <property type="entry name" value="PPIase_SurA"/>
</dbReference>
<dbReference type="OrthoDB" id="14196at2"/>
<proteinExistence type="inferred from homology"/>
<evidence type="ECO:0000259" key="8">
    <source>
        <dbReference type="PROSITE" id="PS50198"/>
    </source>
</evidence>
<dbReference type="GO" id="GO:0043165">
    <property type="term" value="P:Gram-negative-bacterium-type cell outer membrane assembly"/>
    <property type="evidence" value="ECO:0007669"/>
    <property type="project" value="InterPro"/>
</dbReference>
<comment type="subcellular location">
    <subcellularLocation>
        <location evidence="7">Periplasm</location>
    </subcellularLocation>
    <text evidence="7">Is capable of associating with the outer membrane.</text>
</comment>
<dbReference type="GO" id="GO:0051082">
    <property type="term" value="F:unfolded protein binding"/>
    <property type="evidence" value="ECO:0007669"/>
    <property type="project" value="UniProtKB-UniRule"/>
</dbReference>
<organism evidence="9 10">
    <name type="scientific">Pelagibaculum spongiae</name>
    <dbReference type="NCBI Taxonomy" id="2080658"/>
    <lineage>
        <taxon>Bacteria</taxon>
        <taxon>Pseudomonadati</taxon>
        <taxon>Pseudomonadota</taxon>
        <taxon>Gammaproteobacteria</taxon>
        <taxon>Oceanospirillales</taxon>
        <taxon>Pelagibaculum</taxon>
    </lineage>
</organism>
<comment type="domain">
    <text evidence="7">The PPIase activity resides only in the second parvulin domain. The N-terminal region and the C-terminal tail are necessary and sufficient for the chaperone activity of SurA. The PPIase activity is dispensable for SurA to function as a chaperone. The N-terminal region and the C-terminal tail are also required for porin recognition.</text>
</comment>
<dbReference type="Proteomes" id="UP000244906">
    <property type="component" value="Unassembled WGS sequence"/>
</dbReference>
<evidence type="ECO:0000313" key="10">
    <source>
        <dbReference type="Proteomes" id="UP000244906"/>
    </source>
</evidence>
<feature type="chain" id="PRO_5021519434" description="Chaperone SurA" evidence="7">
    <location>
        <begin position="23"/>
        <end position="435"/>
    </location>
</feature>
<dbReference type="Gene3D" id="1.10.4030.10">
    <property type="entry name" value="Porin chaperone SurA, peptide-binding domain"/>
    <property type="match status" value="1"/>
</dbReference>
<evidence type="ECO:0000256" key="6">
    <source>
        <dbReference type="ARBA" id="ARBA00023235"/>
    </source>
</evidence>
<evidence type="ECO:0000256" key="1">
    <source>
        <dbReference type="ARBA" id="ARBA00022729"/>
    </source>
</evidence>
<feature type="domain" description="PpiC" evidence="8">
    <location>
        <begin position="173"/>
        <end position="274"/>
    </location>
</feature>
<dbReference type="InterPro" id="IPR000297">
    <property type="entry name" value="PPIase_PpiC"/>
</dbReference>
<dbReference type="SUPFAM" id="SSF109998">
    <property type="entry name" value="Triger factor/SurA peptide-binding domain-like"/>
    <property type="match status" value="1"/>
</dbReference>
<dbReference type="GO" id="GO:0042277">
    <property type="term" value="F:peptide binding"/>
    <property type="evidence" value="ECO:0007669"/>
    <property type="project" value="InterPro"/>
</dbReference>
<dbReference type="Gene3D" id="3.10.50.40">
    <property type="match status" value="2"/>
</dbReference>
<feature type="domain" description="PpiC" evidence="8">
    <location>
        <begin position="283"/>
        <end position="382"/>
    </location>
</feature>
<protein>
    <recommendedName>
        <fullName evidence="7">Chaperone SurA</fullName>
    </recommendedName>
    <alternativeName>
        <fullName evidence="7">Peptidyl-prolyl cis-trans isomerase SurA</fullName>
        <shortName evidence="7">PPIase SurA</shortName>
        <ecNumber evidence="7">5.2.1.8</ecNumber>
    </alternativeName>
    <alternativeName>
        <fullName evidence="7">Rotamase SurA</fullName>
    </alternativeName>
</protein>
<comment type="caution">
    <text evidence="9">The sequence shown here is derived from an EMBL/GenBank/DDBJ whole genome shotgun (WGS) entry which is preliminary data.</text>
</comment>
<keyword evidence="2 7" id="KW-0677">Repeat</keyword>
<dbReference type="Pfam" id="PF13616">
    <property type="entry name" value="Rotamase_3"/>
    <property type="match status" value="1"/>
</dbReference>
<dbReference type="EC" id="5.2.1.8" evidence="7"/>
<sequence precursor="true">MRPVQGTLLALMMALGIQGAQAKEQALDSVVVVVDDSVVLQSELDRRIESISARLRQTGTQLPPADVLKQQVLDRLIVDSIQLQMATRASVQIDDKTLNDALLRTASANKISLPQLKVQLEGQGMDYSQFREDIRQELAISRLRQSTVGRRIQISEQEVENLLKSSAGQQQNNTELNLSHILVAFPSEATPDQIQAAKAEAEGIIKLLDNGKDFAQMAVSSSDGQRALEGGAFGWRKLNQLPGLFASAVEKVKPGQHSQLIRSASGYHIFQVNDRRGEARVMVTETNARHILIKTTAVVSDQQAKLQLLKLKKRLAQGESFADLASSYSQDAGSAINGGDLGWAKPGQFVPEFEQTMNRLKPNEISQPFKSQFGWHMMQLVDRRQQDSSEEVKKNQARQLIYRRKFDEELNTWLREIRDNAYVQIIGKAANTTTE</sequence>
<comment type="function">
    <text evidence="7">Chaperone involved in the correct folding and assembly of outer membrane proteins. Recognizes specific patterns of aromatic residues and the orientation of their side chains, which are found more frequently in integral outer membrane proteins. May act in both early periplasmic and late outer membrane-associated steps of protein maturation.</text>
</comment>
<feature type="signal peptide" evidence="7">
    <location>
        <begin position="1"/>
        <end position="22"/>
    </location>
</feature>
<dbReference type="InterPro" id="IPR023058">
    <property type="entry name" value="PPIase_PpiC_CS"/>
</dbReference>
<dbReference type="Pfam" id="PF09312">
    <property type="entry name" value="SurA_N"/>
    <property type="match status" value="1"/>
</dbReference>
<keyword evidence="3 7" id="KW-0574">Periplasm</keyword>
<evidence type="ECO:0000256" key="3">
    <source>
        <dbReference type="ARBA" id="ARBA00022764"/>
    </source>
</evidence>
<evidence type="ECO:0000256" key="5">
    <source>
        <dbReference type="ARBA" id="ARBA00023186"/>
    </source>
</evidence>
<dbReference type="NCBIfam" id="NF008038">
    <property type="entry name" value="PRK10770.1"/>
    <property type="match status" value="1"/>
</dbReference>
<keyword evidence="4 7" id="KW-0697">Rotamase</keyword>
<dbReference type="GO" id="GO:0050821">
    <property type="term" value="P:protein stabilization"/>
    <property type="evidence" value="ECO:0007669"/>
    <property type="project" value="InterPro"/>
</dbReference>
<dbReference type="PROSITE" id="PS01096">
    <property type="entry name" value="PPIC_PPIASE_1"/>
    <property type="match status" value="1"/>
</dbReference>
<keyword evidence="10" id="KW-1185">Reference proteome</keyword>
<dbReference type="SUPFAM" id="SSF54534">
    <property type="entry name" value="FKBP-like"/>
    <property type="match status" value="2"/>
</dbReference>
<dbReference type="InterPro" id="IPR046357">
    <property type="entry name" value="PPIase_dom_sf"/>
</dbReference>
<comment type="catalytic activity">
    <reaction evidence="7">
        <text>[protein]-peptidylproline (omega=180) = [protein]-peptidylproline (omega=0)</text>
        <dbReference type="Rhea" id="RHEA:16237"/>
        <dbReference type="Rhea" id="RHEA-COMP:10747"/>
        <dbReference type="Rhea" id="RHEA-COMP:10748"/>
        <dbReference type="ChEBI" id="CHEBI:83833"/>
        <dbReference type="ChEBI" id="CHEBI:83834"/>
        <dbReference type="EC" id="5.2.1.8"/>
    </reaction>
</comment>
<evidence type="ECO:0000313" key="9">
    <source>
        <dbReference type="EMBL" id="PVZ67744.1"/>
    </source>
</evidence>
<dbReference type="GO" id="GO:0006457">
    <property type="term" value="P:protein folding"/>
    <property type="evidence" value="ECO:0007669"/>
    <property type="project" value="UniProtKB-UniRule"/>
</dbReference>
<dbReference type="RefSeq" id="WP_116687940.1">
    <property type="nucleotide sequence ID" value="NZ_CAWNYD010000006.1"/>
</dbReference>
<dbReference type="AlphaFoldDB" id="A0A2V1GYJ4"/>
<gene>
    <name evidence="7" type="primary">surA</name>
    <name evidence="9" type="ORF">DC094_15025</name>
</gene>
<dbReference type="InterPro" id="IPR027304">
    <property type="entry name" value="Trigger_fact/SurA_dom_sf"/>
</dbReference>
<evidence type="ECO:0000256" key="4">
    <source>
        <dbReference type="ARBA" id="ARBA00023110"/>
    </source>
</evidence>
<dbReference type="InterPro" id="IPR015391">
    <property type="entry name" value="SurA_N"/>
</dbReference>
<reference evidence="9 10" key="1">
    <citation type="submission" date="2018-04" db="EMBL/GenBank/DDBJ databases">
        <title>Thalassorhabdus spongiae gen. nov., sp. nov., isolated from a marine sponge in South-West Iceland.</title>
        <authorList>
            <person name="Knobloch S."/>
            <person name="Daussin A."/>
            <person name="Johannsson R."/>
            <person name="Marteinsson V.T."/>
        </authorList>
    </citation>
    <scope>NUCLEOTIDE SEQUENCE [LARGE SCALE GENOMIC DNA]</scope>
    <source>
        <strain evidence="9 10">Hp12</strain>
    </source>
</reference>
<dbReference type="EMBL" id="QDDL01000006">
    <property type="protein sequence ID" value="PVZ67744.1"/>
    <property type="molecule type" value="Genomic_DNA"/>
</dbReference>
<dbReference type="Pfam" id="PF00639">
    <property type="entry name" value="Rotamase"/>
    <property type="match status" value="1"/>
</dbReference>
<dbReference type="GO" id="GO:0030288">
    <property type="term" value="C:outer membrane-bounded periplasmic space"/>
    <property type="evidence" value="ECO:0007669"/>
    <property type="project" value="InterPro"/>
</dbReference>
<keyword evidence="6 7" id="KW-0413">Isomerase</keyword>